<evidence type="ECO:0000256" key="4">
    <source>
        <dbReference type="ARBA" id="ARBA00022798"/>
    </source>
</evidence>
<keyword evidence="3" id="KW-0285">Flavoprotein</keyword>
<evidence type="ECO:0000259" key="7">
    <source>
        <dbReference type="Pfam" id="PF01266"/>
    </source>
</evidence>
<evidence type="ECO:0000256" key="1">
    <source>
        <dbReference type="ARBA" id="ARBA00001974"/>
    </source>
</evidence>
<evidence type="ECO:0000256" key="6">
    <source>
        <dbReference type="ARBA" id="ARBA00023002"/>
    </source>
</evidence>
<proteinExistence type="inferred from homology"/>
<name>A0A9D8KDK5_9DELT</name>
<dbReference type="PANTHER" id="PTHR11985">
    <property type="entry name" value="GLYCEROL-3-PHOSPHATE DEHYDROGENASE"/>
    <property type="match status" value="1"/>
</dbReference>
<dbReference type="InterPro" id="IPR038299">
    <property type="entry name" value="DAO_C_sf"/>
</dbReference>
<dbReference type="PANTHER" id="PTHR11985:SF35">
    <property type="entry name" value="ANAEROBIC GLYCEROL-3-PHOSPHATE DEHYDROGENASE SUBUNIT A"/>
    <property type="match status" value="1"/>
</dbReference>
<dbReference type="GO" id="GO:0046168">
    <property type="term" value="P:glycerol-3-phosphate catabolic process"/>
    <property type="evidence" value="ECO:0007669"/>
    <property type="project" value="TreeGrafter"/>
</dbReference>
<comment type="similarity">
    <text evidence="2">Belongs to the FAD-dependent glycerol-3-phosphate dehydrogenase family.</text>
</comment>
<organism evidence="9 10">
    <name type="scientific">Candidatus Zymogenus saltonus</name>
    <dbReference type="NCBI Taxonomy" id="2844893"/>
    <lineage>
        <taxon>Bacteria</taxon>
        <taxon>Deltaproteobacteria</taxon>
        <taxon>Candidatus Zymogenia</taxon>
        <taxon>Candidatus Zymogeniales</taxon>
        <taxon>Candidatus Zymogenaceae</taxon>
        <taxon>Candidatus Zymogenus</taxon>
    </lineage>
</organism>
<dbReference type="PRINTS" id="PR01001">
    <property type="entry name" value="FADG3PDH"/>
</dbReference>
<evidence type="ECO:0000256" key="2">
    <source>
        <dbReference type="ARBA" id="ARBA00007330"/>
    </source>
</evidence>
<keyword evidence="6" id="KW-0560">Oxidoreductase</keyword>
<dbReference type="Gene3D" id="3.50.50.60">
    <property type="entry name" value="FAD/NAD(P)-binding domain"/>
    <property type="match status" value="1"/>
</dbReference>
<dbReference type="GO" id="GO:0006071">
    <property type="term" value="P:glycerol metabolic process"/>
    <property type="evidence" value="ECO:0007669"/>
    <property type="project" value="UniProtKB-KW"/>
</dbReference>
<dbReference type="Gene3D" id="1.10.8.870">
    <property type="entry name" value="Alpha-glycerophosphate oxidase, cap domain"/>
    <property type="match status" value="1"/>
</dbReference>
<evidence type="ECO:0000313" key="9">
    <source>
        <dbReference type="EMBL" id="MBN1572129.1"/>
    </source>
</evidence>
<dbReference type="Pfam" id="PF01266">
    <property type="entry name" value="DAO"/>
    <property type="match status" value="1"/>
</dbReference>
<dbReference type="Proteomes" id="UP000809273">
    <property type="component" value="Unassembled WGS sequence"/>
</dbReference>
<evidence type="ECO:0000313" key="10">
    <source>
        <dbReference type="Proteomes" id="UP000809273"/>
    </source>
</evidence>
<sequence>MKTETEFPEKIWTARERDSYIKELSETEYDVLIVGGGITGGGILRALGLRGIRAALIEKEDFAFGTSSKSTRLAHGGVRYILHGAFGLVSEEARERDWMRGAFPNMVRPIPIVMANYSTAESIFMGGFLRLYDLLSGWGNYRSYRHLSIEDINKLQPNIKIPGVHSASLLYECIINDARLTCEILKEGVLLGGTAVNYVKATKLVKKDGRCVGVEAEDALNRNSLVIRAKSVVSATGSWTDELMPKDRSPIIRPAKGVHIVVKRESIGNMGGLYTKSPEDGRSCFVLAHGDYTFIGTTDTDYKGNLDECYTEREEFEYFKGIVNHSFPEASFEEEDIIGTYAGTRPLVREEGVDEDKTSREEHFEEVSPGFFMIAGGKLTIFRTMAEKLLVYMAERGGIQLKSYNKNRSKSRFMMSMTKDEWDNAVKNIGVGLDEKTMTHLFDNYGKGGLEIIDSVKREPSLGDAIIASQPNIRAELQYCLKYEMITRLKDFLLRRSNLSLYERDKHESMGKGVAAEMASFLGWDEKRTDSEVKEYVRIAEKNRFFLKK</sequence>
<dbReference type="EMBL" id="JAFGIX010000014">
    <property type="protein sequence ID" value="MBN1572129.1"/>
    <property type="molecule type" value="Genomic_DNA"/>
</dbReference>
<dbReference type="InterPro" id="IPR036188">
    <property type="entry name" value="FAD/NAD-bd_sf"/>
</dbReference>
<reference evidence="9" key="1">
    <citation type="journal article" date="2021" name="Environ. Microbiol.">
        <title>Genomic characterization of three novel Desulfobacterota classes expand the metabolic and phylogenetic diversity of the phylum.</title>
        <authorList>
            <person name="Murphy C.L."/>
            <person name="Biggerstaff J."/>
            <person name="Eichhorn A."/>
            <person name="Ewing E."/>
            <person name="Shahan R."/>
            <person name="Soriano D."/>
            <person name="Stewart S."/>
            <person name="VanMol K."/>
            <person name="Walker R."/>
            <person name="Walters P."/>
            <person name="Elshahed M.S."/>
            <person name="Youssef N.H."/>
        </authorList>
    </citation>
    <scope>NUCLEOTIDE SEQUENCE</scope>
    <source>
        <strain evidence="9">Zod_Metabat.24</strain>
    </source>
</reference>
<comment type="caution">
    <text evidence="9">The sequence shown here is derived from an EMBL/GenBank/DDBJ whole genome shotgun (WGS) entry which is preliminary data.</text>
</comment>
<accession>A0A9D8KDK5</accession>
<reference evidence="9" key="2">
    <citation type="submission" date="2021-01" db="EMBL/GenBank/DDBJ databases">
        <authorList>
            <person name="Hahn C.R."/>
            <person name="Youssef N.H."/>
            <person name="Elshahed M."/>
        </authorList>
    </citation>
    <scope>NUCLEOTIDE SEQUENCE</scope>
    <source>
        <strain evidence="9">Zod_Metabat.24</strain>
    </source>
</reference>
<comment type="cofactor">
    <cofactor evidence="1">
        <name>FAD</name>
        <dbReference type="ChEBI" id="CHEBI:57692"/>
    </cofactor>
</comment>
<dbReference type="InterPro" id="IPR000447">
    <property type="entry name" value="G3P_DH_FAD-dep"/>
</dbReference>
<dbReference type="GO" id="GO:0004368">
    <property type="term" value="F:glycerol-3-phosphate dehydrogenase (quinone) activity"/>
    <property type="evidence" value="ECO:0007669"/>
    <property type="project" value="InterPro"/>
</dbReference>
<feature type="domain" description="FAD dependent oxidoreductase" evidence="7">
    <location>
        <begin position="30"/>
        <end position="376"/>
    </location>
</feature>
<dbReference type="SUPFAM" id="SSF51905">
    <property type="entry name" value="FAD/NAD(P)-binding domain"/>
    <property type="match status" value="1"/>
</dbReference>
<feature type="domain" description="Alpha-glycerophosphate oxidase C-terminal" evidence="8">
    <location>
        <begin position="427"/>
        <end position="528"/>
    </location>
</feature>
<dbReference type="Pfam" id="PF16901">
    <property type="entry name" value="DAO_C"/>
    <property type="match status" value="1"/>
</dbReference>
<dbReference type="InterPro" id="IPR031656">
    <property type="entry name" value="DAO_C"/>
</dbReference>
<evidence type="ECO:0000259" key="8">
    <source>
        <dbReference type="Pfam" id="PF16901"/>
    </source>
</evidence>
<keyword evidence="5" id="KW-0274">FAD</keyword>
<dbReference type="InterPro" id="IPR006076">
    <property type="entry name" value="FAD-dep_OxRdtase"/>
</dbReference>
<evidence type="ECO:0000256" key="3">
    <source>
        <dbReference type="ARBA" id="ARBA00022630"/>
    </source>
</evidence>
<keyword evidence="4" id="KW-0319">Glycerol metabolism</keyword>
<evidence type="ECO:0000256" key="5">
    <source>
        <dbReference type="ARBA" id="ARBA00022827"/>
    </source>
</evidence>
<dbReference type="SUPFAM" id="SSF54373">
    <property type="entry name" value="FAD-linked reductases, C-terminal domain"/>
    <property type="match status" value="1"/>
</dbReference>
<protein>
    <submittedName>
        <fullName evidence="9">Glycerol-3-phosphate dehydrogenase/oxidase</fullName>
    </submittedName>
</protein>
<gene>
    <name evidence="9" type="ORF">JW984_02915</name>
</gene>
<dbReference type="Gene3D" id="3.30.9.10">
    <property type="entry name" value="D-Amino Acid Oxidase, subunit A, domain 2"/>
    <property type="match status" value="1"/>
</dbReference>
<dbReference type="AlphaFoldDB" id="A0A9D8KDK5"/>